<evidence type="ECO:0000256" key="6">
    <source>
        <dbReference type="PIRNR" id="PIRNR015840"/>
    </source>
</evidence>
<dbReference type="InterPro" id="IPR005045">
    <property type="entry name" value="CDC50/LEM3_fam"/>
</dbReference>
<keyword evidence="5 6" id="KW-0472">Membrane</keyword>
<proteinExistence type="inferred from homology"/>
<evidence type="ECO:0000313" key="8">
    <source>
        <dbReference type="EMBL" id="OTF72155.1"/>
    </source>
</evidence>
<evidence type="ECO:0000256" key="2">
    <source>
        <dbReference type="ARBA" id="ARBA00009457"/>
    </source>
</evidence>
<comment type="similarity">
    <text evidence="2 6">Belongs to the CDC50/LEM3 family.</text>
</comment>
<sequence length="289" mass="33957">MTNVKTNRPPNVRWKQQQLPAWQPILKPTSVFISFIIFGLLCTVIGVIMFISNQKINEIVIDYTDCRRINPLTGSNHSDQYCRDRWKFRWDSCKCLLNFTITESFDGPLFLYYSLDGFYQNHRRYVASIDHRQLMGEQRSLVQIRSDCYPYSDINGKIIAPCGAIANSLFSDTFTLRRINNDQYEKIHIWEKDICWPTDRQNLFRNPSDGFDSYAKPLNWSKNFYDDIIFNVNNVAGHGYLNEHFIIWMRPAAFPTFRKLWGRIDGRSLNGNDKDRLIAGSYQLLIDYG</sequence>
<protein>
    <recommendedName>
        <fullName evidence="10">Cell cycle control protein 50A-like protein</fullName>
    </recommendedName>
</protein>
<keyword evidence="3 7" id="KW-0812">Transmembrane</keyword>
<evidence type="ECO:0000256" key="3">
    <source>
        <dbReference type="ARBA" id="ARBA00022692"/>
    </source>
</evidence>
<dbReference type="GO" id="GO:0005783">
    <property type="term" value="C:endoplasmic reticulum"/>
    <property type="evidence" value="ECO:0007669"/>
    <property type="project" value="TreeGrafter"/>
</dbReference>
<accession>A0A1Y3AYD2</accession>
<dbReference type="Pfam" id="PF03381">
    <property type="entry name" value="CDC50"/>
    <property type="match status" value="1"/>
</dbReference>
<gene>
    <name evidence="8" type="ORF">BLA29_000509</name>
</gene>
<comment type="caution">
    <text evidence="8">The sequence shown here is derived from an EMBL/GenBank/DDBJ whole genome shotgun (WGS) entry which is preliminary data.</text>
</comment>
<evidence type="ECO:0000256" key="1">
    <source>
        <dbReference type="ARBA" id="ARBA00004141"/>
    </source>
</evidence>
<dbReference type="PANTHER" id="PTHR10926:SF0">
    <property type="entry name" value="CDC50, ISOFORM A"/>
    <property type="match status" value="1"/>
</dbReference>
<feature type="transmembrane region" description="Helical" evidence="7">
    <location>
        <begin position="31"/>
        <end position="51"/>
    </location>
</feature>
<organism evidence="8 9">
    <name type="scientific">Euroglyphus maynei</name>
    <name type="common">Mayne's house dust mite</name>
    <dbReference type="NCBI Taxonomy" id="6958"/>
    <lineage>
        <taxon>Eukaryota</taxon>
        <taxon>Metazoa</taxon>
        <taxon>Ecdysozoa</taxon>
        <taxon>Arthropoda</taxon>
        <taxon>Chelicerata</taxon>
        <taxon>Arachnida</taxon>
        <taxon>Acari</taxon>
        <taxon>Acariformes</taxon>
        <taxon>Sarcoptiformes</taxon>
        <taxon>Astigmata</taxon>
        <taxon>Psoroptidia</taxon>
        <taxon>Analgoidea</taxon>
        <taxon>Pyroglyphidae</taxon>
        <taxon>Pyroglyphinae</taxon>
        <taxon>Euroglyphus</taxon>
    </lineage>
</organism>
<dbReference type="OrthoDB" id="340608at2759"/>
<dbReference type="PANTHER" id="PTHR10926">
    <property type="entry name" value="CELL CYCLE CONTROL PROTEIN 50"/>
    <property type="match status" value="1"/>
</dbReference>
<evidence type="ECO:0000256" key="5">
    <source>
        <dbReference type="ARBA" id="ARBA00023136"/>
    </source>
</evidence>
<dbReference type="GO" id="GO:0005794">
    <property type="term" value="C:Golgi apparatus"/>
    <property type="evidence" value="ECO:0007669"/>
    <property type="project" value="TreeGrafter"/>
</dbReference>
<dbReference type="GO" id="GO:0005886">
    <property type="term" value="C:plasma membrane"/>
    <property type="evidence" value="ECO:0007669"/>
    <property type="project" value="TreeGrafter"/>
</dbReference>
<dbReference type="PIRSF" id="PIRSF015840">
    <property type="entry name" value="DUF284_TM_euk"/>
    <property type="match status" value="1"/>
</dbReference>
<keyword evidence="4 7" id="KW-1133">Transmembrane helix</keyword>
<reference evidence="8 9" key="1">
    <citation type="submission" date="2017-03" db="EMBL/GenBank/DDBJ databases">
        <title>Genome Survey of Euroglyphus maynei.</title>
        <authorList>
            <person name="Arlian L.G."/>
            <person name="Morgan M.S."/>
            <person name="Rider S.D."/>
        </authorList>
    </citation>
    <scope>NUCLEOTIDE SEQUENCE [LARGE SCALE GENOMIC DNA]</scope>
    <source>
        <strain evidence="8">Arlian Lab</strain>
        <tissue evidence="8">Whole body</tissue>
    </source>
</reference>
<dbReference type="Proteomes" id="UP000194236">
    <property type="component" value="Unassembled WGS sequence"/>
</dbReference>
<name>A0A1Y3AYD2_EURMA</name>
<comment type="subcellular location">
    <subcellularLocation>
        <location evidence="1">Membrane</location>
        <topology evidence="1">Multi-pass membrane protein</topology>
    </subcellularLocation>
</comment>
<dbReference type="AlphaFoldDB" id="A0A1Y3AYD2"/>
<evidence type="ECO:0000256" key="4">
    <source>
        <dbReference type="ARBA" id="ARBA00022989"/>
    </source>
</evidence>
<keyword evidence="9" id="KW-1185">Reference proteome</keyword>
<evidence type="ECO:0008006" key="10">
    <source>
        <dbReference type="Google" id="ProtNLM"/>
    </source>
</evidence>
<evidence type="ECO:0000313" key="9">
    <source>
        <dbReference type="Proteomes" id="UP000194236"/>
    </source>
</evidence>
<evidence type="ECO:0000256" key="7">
    <source>
        <dbReference type="SAM" id="Phobius"/>
    </source>
</evidence>
<dbReference type="EMBL" id="MUJZ01057625">
    <property type="protein sequence ID" value="OTF72155.1"/>
    <property type="molecule type" value="Genomic_DNA"/>
</dbReference>